<organism evidence="2">
    <name type="scientific">marine sediment metagenome</name>
    <dbReference type="NCBI Taxonomy" id="412755"/>
    <lineage>
        <taxon>unclassified sequences</taxon>
        <taxon>metagenomes</taxon>
        <taxon>ecological metagenomes</taxon>
    </lineage>
</organism>
<gene>
    <name evidence="2" type="ORF">S01H4_14992</name>
</gene>
<feature type="non-terminal residue" evidence="2">
    <location>
        <position position="43"/>
    </location>
</feature>
<comment type="caution">
    <text evidence="2">The sequence shown here is derived from an EMBL/GenBank/DDBJ whole genome shotgun (WGS) entry which is preliminary data.</text>
</comment>
<name>X0Z9H6_9ZZZZ</name>
<proteinExistence type="predicted"/>
<evidence type="ECO:0000256" key="1">
    <source>
        <dbReference type="SAM" id="Coils"/>
    </source>
</evidence>
<dbReference type="AlphaFoldDB" id="X0Z9H6"/>
<reference evidence="2" key="1">
    <citation type="journal article" date="2014" name="Front. Microbiol.">
        <title>High frequency of phylogenetically diverse reductive dehalogenase-homologous genes in deep subseafloor sedimentary metagenomes.</title>
        <authorList>
            <person name="Kawai M."/>
            <person name="Futagami T."/>
            <person name="Toyoda A."/>
            <person name="Takaki Y."/>
            <person name="Nishi S."/>
            <person name="Hori S."/>
            <person name="Arai W."/>
            <person name="Tsubouchi T."/>
            <person name="Morono Y."/>
            <person name="Uchiyama I."/>
            <person name="Ito T."/>
            <person name="Fujiyama A."/>
            <person name="Inagaki F."/>
            <person name="Takami H."/>
        </authorList>
    </citation>
    <scope>NUCLEOTIDE SEQUENCE</scope>
    <source>
        <strain evidence="2">Expedition CK06-06</strain>
    </source>
</reference>
<feature type="coiled-coil region" evidence="1">
    <location>
        <begin position="11"/>
        <end position="41"/>
    </location>
</feature>
<protein>
    <submittedName>
        <fullName evidence="2">Uncharacterized protein</fullName>
    </submittedName>
</protein>
<accession>X0Z9H6</accession>
<evidence type="ECO:0000313" key="2">
    <source>
        <dbReference type="EMBL" id="GAG65990.1"/>
    </source>
</evidence>
<keyword evidence="1" id="KW-0175">Coiled coil</keyword>
<dbReference type="EMBL" id="BART01006573">
    <property type="protein sequence ID" value="GAG65990.1"/>
    <property type="molecule type" value="Genomic_DNA"/>
</dbReference>
<sequence length="43" mass="5312">MSTDYTDKLRIKDLERHMTEVQKEQDKLRAALEELRDQLIKHW</sequence>